<feature type="domain" description="Helicase ATP-binding" evidence="16">
    <location>
        <begin position="211"/>
        <end position="374"/>
    </location>
</feature>
<dbReference type="AlphaFoldDB" id="A0AA38KVR2"/>
<keyword evidence="5" id="KW-0378">Hydrolase</keyword>
<dbReference type="GO" id="GO:0016787">
    <property type="term" value="F:hydrolase activity"/>
    <property type="evidence" value="ECO:0007669"/>
    <property type="project" value="UniProtKB-KW"/>
</dbReference>
<keyword evidence="8" id="KW-0238">DNA-binding</keyword>
<dbReference type="GO" id="GO:0005524">
    <property type="term" value="F:ATP binding"/>
    <property type="evidence" value="ECO:0007669"/>
    <property type="project" value="UniProtKB-KW"/>
</dbReference>
<evidence type="ECO:0000313" key="18">
    <source>
        <dbReference type="EMBL" id="KAH9306215.1"/>
    </source>
</evidence>
<keyword evidence="4" id="KW-0227">DNA damage</keyword>
<evidence type="ECO:0000256" key="13">
    <source>
        <dbReference type="ARBA" id="ARBA00034808"/>
    </source>
</evidence>
<dbReference type="GO" id="GO:0097550">
    <property type="term" value="C:transcription preinitiation complex"/>
    <property type="evidence" value="ECO:0007669"/>
    <property type="project" value="TreeGrafter"/>
</dbReference>
<evidence type="ECO:0000256" key="1">
    <source>
        <dbReference type="ARBA" id="ARBA00004123"/>
    </source>
</evidence>
<dbReference type="SMART" id="SM00490">
    <property type="entry name" value="HELICc"/>
    <property type="match status" value="1"/>
</dbReference>
<dbReference type="InterPro" id="IPR032830">
    <property type="entry name" value="XPB/Ssl2_N"/>
</dbReference>
<evidence type="ECO:0000256" key="12">
    <source>
        <dbReference type="ARBA" id="ARBA00034617"/>
    </source>
</evidence>
<sequence length="563" mass="63502">MENEYRHPEKKENKSLKPDNERRPLWVSPTGSIILETCSEFYKQAADFCIAIAEPESRLEQFHEYKLTPASLYGAASAGFDAENMIKYLKMLSKTDLAPEIVRMIEKHTENVGKLALYLKDGSIIVEGKSVQAVETILPYVRDVVLEKLSDKSFKIDQYKVEQVRQKCREINYPLIEVYDYKNDRTCPDLGIKLSPKAQLRPYQKKSVDKIFVGGKARSGVIVLPCGAGKSLTGVYATVRLGKPCLCFANTAVSVDQWVSQFKTWSTVGDNRIQGITSNTKAFEVNLKADIIVTTYSMYGYTGHRSKDSEEIIKVIEGREWGLILMDEVHMVPAKNFRDAVARTKSHCKVGLTATLLREDEAIQDLEFIIGPKVYEANWQELVQAGYLANVKCFEVLCPMSKEYMREYLKLYLPCGKGGSGGFNGEDKKSVQHTLCSSNPNKLMVCEYLIHYHEQQRDKIIVFSDNLFTLDQIGTRLQKLIIRGETSHQERTQVIKKFKEANKGFTVLLSKVGDTSLDLPEATVVIQISSQGGSRRQEAQRLGRVLRPKPTKDKYGVVTGGEA</sequence>
<proteinExistence type="inferred from homology"/>
<dbReference type="FunFam" id="3.40.50.300:FF:000077">
    <property type="entry name" value="Probable DNA repair helicase RAD25"/>
    <property type="match status" value="1"/>
</dbReference>
<evidence type="ECO:0000256" key="5">
    <source>
        <dbReference type="ARBA" id="ARBA00022801"/>
    </source>
</evidence>
<accession>A0AA38KVR2</accession>
<evidence type="ECO:0000259" key="17">
    <source>
        <dbReference type="PROSITE" id="PS51194"/>
    </source>
</evidence>
<dbReference type="EC" id="5.6.2.4" evidence="13"/>
<dbReference type="Proteomes" id="UP000824469">
    <property type="component" value="Unassembled WGS sequence"/>
</dbReference>
<dbReference type="Gene3D" id="3.40.50.300">
    <property type="entry name" value="P-loop containing nucleotide triphosphate hydrolases"/>
    <property type="match status" value="2"/>
</dbReference>
<evidence type="ECO:0000256" key="8">
    <source>
        <dbReference type="ARBA" id="ARBA00023125"/>
    </source>
</evidence>
<evidence type="ECO:0000256" key="9">
    <source>
        <dbReference type="ARBA" id="ARBA00023204"/>
    </source>
</evidence>
<dbReference type="SUPFAM" id="SSF52540">
    <property type="entry name" value="P-loop containing nucleoside triphosphate hydrolases"/>
    <property type="match status" value="2"/>
</dbReference>
<dbReference type="CDD" id="cd18029">
    <property type="entry name" value="DEXHc_XPB"/>
    <property type="match status" value="1"/>
</dbReference>
<evidence type="ECO:0000256" key="11">
    <source>
        <dbReference type="ARBA" id="ARBA00023242"/>
    </source>
</evidence>
<gene>
    <name evidence="18" type="ORF">KI387_010619</name>
</gene>
<evidence type="ECO:0000256" key="4">
    <source>
        <dbReference type="ARBA" id="ARBA00022763"/>
    </source>
</evidence>
<evidence type="ECO:0000259" key="16">
    <source>
        <dbReference type="PROSITE" id="PS51192"/>
    </source>
</evidence>
<reference evidence="18 19" key="1">
    <citation type="journal article" date="2021" name="Nat. Plants">
        <title>The Taxus genome provides insights into paclitaxel biosynthesis.</title>
        <authorList>
            <person name="Xiong X."/>
            <person name="Gou J."/>
            <person name="Liao Q."/>
            <person name="Li Y."/>
            <person name="Zhou Q."/>
            <person name="Bi G."/>
            <person name="Li C."/>
            <person name="Du R."/>
            <person name="Wang X."/>
            <person name="Sun T."/>
            <person name="Guo L."/>
            <person name="Liang H."/>
            <person name="Lu P."/>
            <person name="Wu Y."/>
            <person name="Zhang Z."/>
            <person name="Ro D.K."/>
            <person name="Shang Y."/>
            <person name="Huang S."/>
            <person name="Yan J."/>
        </authorList>
    </citation>
    <scope>NUCLEOTIDE SEQUENCE [LARGE SCALE GENOMIC DNA]</scope>
    <source>
        <strain evidence="18">Ta-2019</strain>
    </source>
</reference>
<dbReference type="GO" id="GO:0006367">
    <property type="term" value="P:transcription initiation at RNA polymerase II promoter"/>
    <property type="evidence" value="ECO:0007669"/>
    <property type="project" value="InterPro"/>
</dbReference>
<dbReference type="Pfam" id="PF16203">
    <property type="entry name" value="ERCC3_RAD25_C"/>
    <property type="match status" value="1"/>
</dbReference>
<keyword evidence="19" id="KW-1185">Reference proteome</keyword>
<dbReference type="InterPro" id="IPR006935">
    <property type="entry name" value="Helicase/UvrB_N"/>
</dbReference>
<dbReference type="InterPro" id="IPR001161">
    <property type="entry name" value="XPB/Ssl2"/>
</dbReference>
<comment type="catalytic activity">
    <reaction evidence="14">
        <text>ATP + H2O = ADP + phosphate + H(+)</text>
        <dbReference type="Rhea" id="RHEA:13065"/>
        <dbReference type="ChEBI" id="CHEBI:15377"/>
        <dbReference type="ChEBI" id="CHEBI:15378"/>
        <dbReference type="ChEBI" id="CHEBI:30616"/>
        <dbReference type="ChEBI" id="CHEBI:43474"/>
        <dbReference type="ChEBI" id="CHEBI:456216"/>
        <dbReference type="EC" id="5.6.2.4"/>
    </reaction>
</comment>
<comment type="caution">
    <text evidence="18">The sequence shown here is derived from an EMBL/GenBank/DDBJ whole genome shotgun (WGS) entry which is preliminary data.</text>
</comment>
<dbReference type="GO" id="GO:0003677">
    <property type="term" value="F:DNA binding"/>
    <property type="evidence" value="ECO:0007669"/>
    <property type="project" value="UniProtKB-KW"/>
</dbReference>
<dbReference type="InterPro" id="IPR032438">
    <property type="entry name" value="ERCC3_RAD25_C"/>
</dbReference>
<dbReference type="GO" id="GO:0006289">
    <property type="term" value="P:nucleotide-excision repair"/>
    <property type="evidence" value="ECO:0007669"/>
    <property type="project" value="InterPro"/>
</dbReference>
<comment type="similarity">
    <text evidence="2">Belongs to the helicase family. RAD25/XPB subfamily.</text>
</comment>
<dbReference type="InterPro" id="IPR014001">
    <property type="entry name" value="Helicase_ATP-bd"/>
</dbReference>
<keyword evidence="11" id="KW-0539">Nucleus</keyword>
<evidence type="ECO:0000256" key="15">
    <source>
        <dbReference type="SAM" id="MobiDB-lite"/>
    </source>
</evidence>
<dbReference type="CDD" id="cd18789">
    <property type="entry name" value="SF2_C_XPB"/>
    <property type="match status" value="1"/>
</dbReference>
<dbReference type="InterPro" id="IPR050615">
    <property type="entry name" value="ATP-dep_DNA_Helicase"/>
</dbReference>
<protein>
    <recommendedName>
        <fullName evidence="13">DNA 3'-5' helicase</fullName>
        <ecNumber evidence="13">5.6.2.4</ecNumber>
    </recommendedName>
</protein>
<dbReference type="SMART" id="SM00487">
    <property type="entry name" value="DEXDc"/>
    <property type="match status" value="1"/>
</dbReference>
<evidence type="ECO:0000256" key="7">
    <source>
        <dbReference type="ARBA" id="ARBA00022840"/>
    </source>
</evidence>
<feature type="domain" description="Helicase C-terminal" evidence="17">
    <location>
        <begin position="444"/>
        <end position="563"/>
    </location>
</feature>
<evidence type="ECO:0000256" key="3">
    <source>
        <dbReference type="ARBA" id="ARBA00022741"/>
    </source>
</evidence>
<dbReference type="GO" id="GO:0005675">
    <property type="term" value="C:transcription factor TFIIH holo complex"/>
    <property type="evidence" value="ECO:0007669"/>
    <property type="project" value="TreeGrafter"/>
</dbReference>
<dbReference type="NCBIfam" id="TIGR00603">
    <property type="entry name" value="rad25"/>
    <property type="match status" value="1"/>
</dbReference>
<dbReference type="GO" id="GO:0043138">
    <property type="term" value="F:3'-5' DNA helicase activity"/>
    <property type="evidence" value="ECO:0007669"/>
    <property type="project" value="UniProtKB-EC"/>
</dbReference>
<dbReference type="PROSITE" id="PS51194">
    <property type="entry name" value="HELICASE_CTER"/>
    <property type="match status" value="1"/>
</dbReference>
<evidence type="ECO:0000256" key="10">
    <source>
        <dbReference type="ARBA" id="ARBA00023235"/>
    </source>
</evidence>
<dbReference type="PROSITE" id="PS51192">
    <property type="entry name" value="HELICASE_ATP_BIND_1"/>
    <property type="match status" value="1"/>
</dbReference>
<keyword evidence="6" id="KW-0347">Helicase</keyword>
<comment type="catalytic activity">
    <reaction evidence="12">
        <text>Couples ATP hydrolysis with the unwinding of duplex DNA by translocating in the 3'-5' direction.</text>
        <dbReference type="EC" id="5.6.2.4"/>
    </reaction>
</comment>
<dbReference type="OMA" id="GMDRHRS"/>
<keyword evidence="9" id="KW-0234">DNA repair</keyword>
<dbReference type="InterPro" id="IPR001650">
    <property type="entry name" value="Helicase_C-like"/>
</dbReference>
<evidence type="ECO:0000256" key="2">
    <source>
        <dbReference type="ARBA" id="ARBA00006637"/>
    </source>
</evidence>
<dbReference type="PRINTS" id="PR00851">
    <property type="entry name" value="XRODRMPGMNTB"/>
</dbReference>
<feature type="region of interest" description="Disordered" evidence="15">
    <location>
        <begin position="1"/>
        <end position="23"/>
    </location>
</feature>
<dbReference type="EMBL" id="JAHRHJ020000008">
    <property type="protein sequence ID" value="KAH9306215.1"/>
    <property type="molecule type" value="Genomic_DNA"/>
</dbReference>
<evidence type="ECO:0000313" key="19">
    <source>
        <dbReference type="Proteomes" id="UP000824469"/>
    </source>
</evidence>
<keyword evidence="10" id="KW-0413">Isomerase</keyword>
<dbReference type="Pfam" id="PF13625">
    <property type="entry name" value="Helicase_C_3"/>
    <property type="match status" value="1"/>
</dbReference>
<feature type="non-terminal residue" evidence="18">
    <location>
        <position position="1"/>
    </location>
</feature>
<comment type="subcellular location">
    <subcellularLocation>
        <location evidence="1">Nucleus</location>
    </subcellularLocation>
</comment>
<dbReference type="PANTHER" id="PTHR11274:SF0">
    <property type="entry name" value="GENERAL TRANSCRIPTION AND DNA REPAIR FACTOR IIH HELICASE SUBUNIT XPB"/>
    <property type="match status" value="1"/>
</dbReference>
<dbReference type="InterPro" id="IPR027417">
    <property type="entry name" value="P-loop_NTPase"/>
</dbReference>
<keyword evidence="3" id="KW-0547">Nucleotide-binding</keyword>
<organism evidence="18 19">
    <name type="scientific">Taxus chinensis</name>
    <name type="common">Chinese yew</name>
    <name type="synonym">Taxus wallichiana var. chinensis</name>
    <dbReference type="NCBI Taxonomy" id="29808"/>
    <lineage>
        <taxon>Eukaryota</taxon>
        <taxon>Viridiplantae</taxon>
        <taxon>Streptophyta</taxon>
        <taxon>Embryophyta</taxon>
        <taxon>Tracheophyta</taxon>
        <taxon>Spermatophyta</taxon>
        <taxon>Pinopsida</taxon>
        <taxon>Pinidae</taxon>
        <taxon>Conifers II</taxon>
        <taxon>Cupressales</taxon>
        <taxon>Taxaceae</taxon>
        <taxon>Taxus</taxon>
    </lineage>
</organism>
<dbReference type="GO" id="GO:0000112">
    <property type="term" value="C:nucleotide-excision repair factor 3 complex"/>
    <property type="evidence" value="ECO:0007669"/>
    <property type="project" value="TreeGrafter"/>
</dbReference>
<name>A0AA38KVR2_TAXCH</name>
<evidence type="ECO:0000256" key="14">
    <source>
        <dbReference type="ARBA" id="ARBA00048988"/>
    </source>
</evidence>
<evidence type="ECO:0000256" key="6">
    <source>
        <dbReference type="ARBA" id="ARBA00022806"/>
    </source>
</evidence>
<dbReference type="Pfam" id="PF04851">
    <property type="entry name" value="ResIII"/>
    <property type="match status" value="1"/>
</dbReference>
<keyword evidence="7" id="KW-0067">ATP-binding</keyword>
<dbReference type="PANTHER" id="PTHR11274">
    <property type="entry name" value="RAD25/XP-B DNA REPAIR HELICASE"/>
    <property type="match status" value="1"/>
</dbReference>